<evidence type="ECO:0000313" key="5">
    <source>
        <dbReference type="Proteomes" id="UP000595231"/>
    </source>
</evidence>
<feature type="region of interest" description="Disordered" evidence="2">
    <location>
        <begin position="220"/>
        <end position="246"/>
    </location>
</feature>
<dbReference type="Pfam" id="PF07683">
    <property type="entry name" value="CobW_C"/>
    <property type="match status" value="1"/>
</dbReference>
<accession>A0A7T4B0B3</accession>
<evidence type="ECO:0000313" key="4">
    <source>
        <dbReference type="EMBL" id="QQB33370.1"/>
    </source>
</evidence>
<gene>
    <name evidence="4" type="ORF">I6I07_22380</name>
</gene>
<feature type="domain" description="CobW C-terminal" evidence="3">
    <location>
        <begin position="249"/>
        <end position="339"/>
    </location>
</feature>
<dbReference type="AlphaFoldDB" id="A0A7T4B0B3"/>
<dbReference type="Gene3D" id="3.40.50.300">
    <property type="entry name" value="P-loop containing nucleotide triphosphate hydrolases"/>
    <property type="match status" value="1"/>
</dbReference>
<proteinExistence type="predicted"/>
<dbReference type="PANTHER" id="PTHR13748:SF62">
    <property type="entry name" value="COBW DOMAIN-CONTAINING PROTEIN"/>
    <property type="match status" value="1"/>
</dbReference>
<feature type="compositionally biased region" description="Low complexity" evidence="2">
    <location>
        <begin position="229"/>
        <end position="243"/>
    </location>
</feature>
<dbReference type="InterPro" id="IPR051316">
    <property type="entry name" value="Zinc-reg_GTPase_activator"/>
</dbReference>
<dbReference type="SUPFAM" id="SSF90002">
    <property type="entry name" value="Hypothetical protein YjiA, C-terminal domain"/>
    <property type="match status" value="1"/>
</dbReference>
<dbReference type="InterPro" id="IPR003495">
    <property type="entry name" value="CobW/HypB/UreG_nucleotide-bd"/>
</dbReference>
<protein>
    <submittedName>
        <fullName evidence="4">GTP-binding protein</fullName>
    </submittedName>
</protein>
<dbReference type="SUPFAM" id="SSF52540">
    <property type="entry name" value="P-loop containing nucleoside triphosphate hydrolases"/>
    <property type="match status" value="1"/>
</dbReference>
<reference evidence="4 5" key="1">
    <citation type="submission" date="2020-12" db="EMBL/GenBank/DDBJ databases">
        <title>FDA dAtabase for Regulatory Grade micrObial Sequences (FDA-ARGOS): Supporting development and validation of Infectious Disease Dx tests.</title>
        <authorList>
            <person name="Sproer C."/>
            <person name="Gronow S."/>
            <person name="Severitt S."/>
            <person name="Schroder I."/>
            <person name="Tallon L."/>
            <person name="Sadzewicz L."/>
            <person name="Zhao X."/>
            <person name="Boylan J."/>
            <person name="Ott S."/>
            <person name="Bowen H."/>
            <person name="Vavikolanu K."/>
            <person name="Mehta A."/>
            <person name="Aluvathingal J."/>
            <person name="Nadendla S."/>
            <person name="Lowell S."/>
            <person name="Myers T."/>
            <person name="Yan Y."/>
            <person name="Sichtig H."/>
        </authorList>
    </citation>
    <scope>NUCLEOTIDE SEQUENCE [LARGE SCALE GENOMIC DNA]</scope>
    <source>
        <strain evidence="4 5">FDAARGOS_1050</strain>
    </source>
</reference>
<evidence type="ECO:0000256" key="1">
    <source>
        <dbReference type="ARBA" id="ARBA00045658"/>
    </source>
</evidence>
<dbReference type="PANTHER" id="PTHR13748">
    <property type="entry name" value="COBW-RELATED"/>
    <property type="match status" value="1"/>
</dbReference>
<dbReference type="InterPro" id="IPR027417">
    <property type="entry name" value="P-loop_NTPase"/>
</dbReference>
<name>A0A7T4B0B3_9BURK</name>
<dbReference type="Proteomes" id="UP000595231">
    <property type="component" value="Chromosome"/>
</dbReference>
<evidence type="ECO:0000259" key="3">
    <source>
        <dbReference type="SMART" id="SM00833"/>
    </source>
</evidence>
<dbReference type="Pfam" id="PF02492">
    <property type="entry name" value="cobW"/>
    <property type="match status" value="1"/>
</dbReference>
<comment type="function">
    <text evidence="1">Zinc chaperone that directly transfers zinc cofactor to target proteins, thereby activating them. Zinc is transferred from the CXCC motif in the GTPase domain to the zinc binding site in target proteins in a process requiring GTP hydrolysis.</text>
</comment>
<sequence>MGRIPLTVVGGFLGAGKTTLLNHVLAAGGRRAAVLVNDFGPVDIDAGLLAARADNVIRLANGCVCCSMAGGLDDALARVLALDPAPEWIVIEASGVSDPGRIAQVGLSDPLLQREAVLVLVDAGGIRDTLADPLLADTAQRQLRAADLLVLNKTDLLPPDELPALRDWLRAQSDGAPIVSTREARVDLGALAGATACGHATCAGACDDLAHGHDYPAHAHGDPAHVHGAPADAARPAHAAPADDPSHPFQSLLWPAPAVLHADRLAEALRRLPRHWLRAKGWVRTERHGWVLVQLAGRRVRFDTQAARPSEVRAPSLVFIGMRGMTQGDEVAARLAQAAA</sequence>
<dbReference type="CDD" id="cd03112">
    <property type="entry name" value="CobW-like"/>
    <property type="match status" value="1"/>
</dbReference>
<dbReference type="RefSeq" id="WP_198483766.1">
    <property type="nucleotide sequence ID" value="NZ_CP065997.1"/>
</dbReference>
<dbReference type="SMART" id="SM00833">
    <property type="entry name" value="CobW_C"/>
    <property type="match status" value="1"/>
</dbReference>
<dbReference type="EMBL" id="CP065997">
    <property type="protein sequence ID" value="QQB33370.1"/>
    <property type="molecule type" value="Genomic_DNA"/>
</dbReference>
<dbReference type="GO" id="GO:0005737">
    <property type="term" value="C:cytoplasm"/>
    <property type="evidence" value="ECO:0007669"/>
    <property type="project" value="TreeGrafter"/>
</dbReference>
<organism evidence="4 5">
    <name type="scientific">Achromobacter deleyi</name>
    <dbReference type="NCBI Taxonomy" id="1353891"/>
    <lineage>
        <taxon>Bacteria</taxon>
        <taxon>Pseudomonadati</taxon>
        <taxon>Pseudomonadota</taxon>
        <taxon>Betaproteobacteria</taxon>
        <taxon>Burkholderiales</taxon>
        <taxon>Alcaligenaceae</taxon>
        <taxon>Achromobacter</taxon>
    </lineage>
</organism>
<evidence type="ECO:0000256" key="2">
    <source>
        <dbReference type="SAM" id="MobiDB-lite"/>
    </source>
</evidence>
<dbReference type="InterPro" id="IPR011629">
    <property type="entry name" value="CobW-like_C"/>
</dbReference>